<accession>A0A165FEF9</accession>
<dbReference type="InterPro" id="IPR011011">
    <property type="entry name" value="Znf_FYVE_PHD"/>
</dbReference>
<organism evidence="7 8">
    <name type="scientific">Exidia glandulosa HHB12029</name>
    <dbReference type="NCBI Taxonomy" id="1314781"/>
    <lineage>
        <taxon>Eukaryota</taxon>
        <taxon>Fungi</taxon>
        <taxon>Dikarya</taxon>
        <taxon>Basidiomycota</taxon>
        <taxon>Agaricomycotina</taxon>
        <taxon>Agaricomycetes</taxon>
        <taxon>Auriculariales</taxon>
        <taxon>Exidiaceae</taxon>
        <taxon>Exidia</taxon>
    </lineage>
</organism>
<dbReference type="Pfam" id="PF00628">
    <property type="entry name" value="PHD"/>
    <property type="match status" value="2"/>
</dbReference>
<dbReference type="EMBL" id="KV426088">
    <property type="protein sequence ID" value="KZV88858.1"/>
    <property type="molecule type" value="Genomic_DNA"/>
</dbReference>
<protein>
    <recommendedName>
        <fullName evidence="6">PHD-type domain-containing protein</fullName>
    </recommendedName>
</protein>
<dbReference type="OrthoDB" id="5876363at2759"/>
<dbReference type="CDD" id="cd15534">
    <property type="entry name" value="PHD2_PHF12_Rco1"/>
    <property type="match status" value="1"/>
</dbReference>
<evidence type="ECO:0000256" key="3">
    <source>
        <dbReference type="ARBA" id="ARBA00022833"/>
    </source>
</evidence>
<evidence type="ECO:0000256" key="4">
    <source>
        <dbReference type="PROSITE-ProRule" id="PRU00146"/>
    </source>
</evidence>
<feature type="region of interest" description="Disordered" evidence="5">
    <location>
        <begin position="555"/>
        <end position="626"/>
    </location>
</feature>
<dbReference type="PROSITE" id="PS50016">
    <property type="entry name" value="ZF_PHD_2"/>
    <property type="match status" value="1"/>
</dbReference>
<feature type="region of interest" description="Disordered" evidence="5">
    <location>
        <begin position="519"/>
        <end position="540"/>
    </location>
</feature>
<dbReference type="PROSITE" id="PS01359">
    <property type="entry name" value="ZF_PHD_1"/>
    <property type="match status" value="1"/>
</dbReference>
<dbReference type="SMART" id="SM00249">
    <property type="entry name" value="PHD"/>
    <property type="match status" value="2"/>
</dbReference>
<dbReference type="PANTHER" id="PTHR47636">
    <property type="entry name" value="TRANSCRIPTIONAL REGULATORY PROTEIN RCO1"/>
    <property type="match status" value="1"/>
</dbReference>
<evidence type="ECO:0000313" key="7">
    <source>
        <dbReference type="EMBL" id="KZV88858.1"/>
    </source>
</evidence>
<feature type="region of interest" description="Disordered" evidence="5">
    <location>
        <begin position="42"/>
        <end position="190"/>
    </location>
</feature>
<evidence type="ECO:0000256" key="2">
    <source>
        <dbReference type="ARBA" id="ARBA00022771"/>
    </source>
</evidence>
<feature type="compositionally biased region" description="Pro residues" evidence="5">
    <location>
        <begin position="44"/>
        <end position="53"/>
    </location>
</feature>
<dbReference type="Proteomes" id="UP000077266">
    <property type="component" value="Unassembled WGS sequence"/>
</dbReference>
<feature type="domain" description="PHD-type" evidence="6">
    <location>
        <begin position="214"/>
        <end position="264"/>
    </location>
</feature>
<evidence type="ECO:0000256" key="5">
    <source>
        <dbReference type="SAM" id="MobiDB-lite"/>
    </source>
</evidence>
<feature type="compositionally biased region" description="Polar residues" evidence="5">
    <location>
        <begin position="615"/>
        <end position="626"/>
    </location>
</feature>
<dbReference type="Gene3D" id="3.30.40.10">
    <property type="entry name" value="Zinc/RING finger domain, C3HC4 (zinc finger)"/>
    <property type="match status" value="2"/>
</dbReference>
<evidence type="ECO:0000256" key="1">
    <source>
        <dbReference type="ARBA" id="ARBA00022723"/>
    </source>
</evidence>
<keyword evidence="8" id="KW-1185">Reference proteome</keyword>
<dbReference type="InterPro" id="IPR019787">
    <property type="entry name" value="Znf_PHD-finger"/>
</dbReference>
<proteinExistence type="predicted"/>
<dbReference type="GO" id="GO:0008270">
    <property type="term" value="F:zinc ion binding"/>
    <property type="evidence" value="ECO:0007669"/>
    <property type="project" value="UniProtKB-KW"/>
</dbReference>
<evidence type="ECO:0000313" key="8">
    <source>
        <dbReference type="Proteomes" id="UP000077266"/>
    </source>
</evidence>
<dbReference type="PANTHER" id="PTHR47636:SF1">
    <property type="entry name" value="TRANSCRIPTIONAL REGULATORY PROTEIN RCO1"/>
    <property type="match status" value="1"/>
</dbReference>
<dbReference type="GO" id="GO:0032221">
    <property type="term" value="C:Rpd3S complex"/>
    <property type="evidence" value="ECO:0007669"/>
    <property type="project" value="TreeGrafter"/>
</dbReference>
<feature type="compositionally biased region" description="Low complexity" evidence="5">
    <location>
        <begin position="565"/>
        <end position="579"/>
    </location>
</feature>
<dbReference type="GO" id="GO:0006357">
    <property type="term" value="P:regulation of transcription by RNA polymerase II"/>
    <property type="evidence" value="ECO:0007669"/>
    <property type="project" value="TreeGrafter"/>
</dbReference>
<keyword evidence="1" id="KW-0479">Metal-binding</keyword>
<dbReference type="InterPro" id="IPR013083">
    <property type="entry name" value="Znf_RING/FYVE/PHD"/>
</dbReference>
<keyword evidence="2 4" id="KW-0863">Zinc-finger</keyword>
<feature type="compositionally biased region" description="Low complexity" evidence="5">
    <location>
        <begin position="520"/>
        <end position="537"/>
    </location>
</feature>
<gene>
    <name evidence="7" type="ORF">EXIGLDRAFT_163826</name>
</gene>
<name>A0A165FEF9_EXIGL</name>
<sequence length="626" mass="68062">MTATASAAAGSSTAAFLSSLQTVPVVHPAHLETNDISLATEILPAPPPLPLPAPSAKRELKRPAPPPPSYLPASDPGSTFSSAYATVTYAGPEDSSTRRPKRARLLTRPAPERANDRPQRSTRPPQRIAQDGGKRSSPRAQPDPAERGTSPASPSADDERERSMSIPFVAAPDDVGNAADSDPNHMSNLTNGVAQTAQEPSKDPPVDELLLHNNDHCSACRSQGALLYCDGCPRAFHLWCLDPPIEPDDPPREAKWLCPSCDPPTFKRRRKVDNHPAFSPLFQTLRQRVPAEFQLPADIRGHFRDVATGPRGGYLGGGKVPRPHRHGLIEDRDPYKLREKDSAAVLCFRCNKSAFSGSSQGAKGTVSKRARLSVDGADSRRWRSIVSCDYCDLHWHLDCLDPPLTVMPPRAHKWMCPNHVDKVLPTRRIPKHMHKTLDVDRPGLMNNGNIDIVPSEDPPILGPPVDEVFIGGQKYRVPERVVILDFWDRCKRTTPVVTPESQRMAKLRNDAIEALASLRSGHSQATSQASSQHSAQANGQTTLHTATLTDDSMDALDAVGTDSNPSSPSTGSTLSSLTPTPSPEPPRISLKIRIPPLSSLMTSPKRPQRPRRSLRSVTAPQQNGGD</sequence>
<dbReference type="AlphaFoldDB" id="A0A165FEF9"/>
<feature type="compositionally biased region" description="Basic and acidic residues" evidence="5">
    <location>
        <begin position="110"/>
        <end position="119"/>
    </location>
</feature>
<dbReference type="InterPro" id="IPR052819">
    <property type="entry name" value="Chromatin_regulatory_protein"/>
</dbReference>
<dbReference type="SUPFAM" id="SSF57903">
    <property type="entry name" value="FYVE/PHD zinc finger"/>
    <property type="match status" value="2"/>
</dbReference>
<dbReference type="STRING" id="1314781.A0A165FEF9"/>
<reference evidence="7 8" key="1">
    <citation type="journal article" date="2016" name="Mol. Biol. Evol.">
        <title>Comparative Genomics of Early-Diverging Mushroom-Forming Fungi Provides Insights into the Origins of Lignocellulose Decay Capabilities.</title>
        <authorList>
            <person name="Nagy L.G."/>
            <person name="Riley R."/>
            <person name="Tritt A."/>
            <person name="Adam C."/>
            <person name="Daum C."/>
            <person name="Floudas D."/>
            <person name="Sun H."/>
            <person name="Yadav J.S."/>
            <person name="Pangilinan J."/>
            <person name="Larsson K.H."/>
            <person name="Matsuura K."/>
            <person name="Barry K."/>
            <person name="Labutti K."/>
            <person name="Kuo R."/>
            <person name="Ohm R.A."/>
            <person name="Bhattacharya S.S."/>
            <person name="Shirouzu T."/>
            <person name="Yoshinaga Y."/>
            <person name="Martin F.M."/>
            <person name="Grigoriev I.V."/>
            <person name="Hibbett D.S."/>
        </authorList>
    </citation>
    <scope>NUCLEOTIDE SEQUENCE [LARGE SCALE GENOMIC DNA]</scope>
    <source>
        <strain evidence="7 8">HHB12029</strain>
    </source>
</reference>
<dbReference type="InterPro" id="IPR001965">
    <property type="entry name" value="Znf_PHD"/>
</dbReference>
<evidence type="ECO:0000259" key="6">
    <source>
        <dbReference type="PROSITE" id="PS50016"/>
    </source>
</evidence>
<keyword evidence="3" id="KW-0862">Zinc</keyword>
<dbReference type="InterPro" id="IPR019786">
    <property type="entry name" value="Zinc_finger_PHD-type_CS"/>
</dbReference>
<dbReference type="InParanoid" id="A0A165FEF9"/>